<feature type="region of interest" description="Disordered" evidence="1">
    <location>
        <begin position="1"/>
        <end position="32"/>
    </location>
</feature>
<dbReference type="AlphaFoldDB" id="B4GIR4"/>
<dbReference type="OMA" id="EDRRIHH"/>
<organism evidence="3">
    <name type="scientific">Drosophila persimilis</name>
    <name type="common">Fruit fly</name>
    <dbReference type="NCBI Taxonomy" id="7234"/>
    <lineage>
        <taxon>Eukaryota</taxon>
        <taxon>Metazoa</taxon>
        <taxon>Ecdysozoa</taxon>
        <taxon>Arthropoda</taxon>
        <taxon>Hexapoda</taxon>
        <taxon>Insecta</taxon>
        <taxon>Pterygota</taxon>
        <taxon>Neoptera</taxon>
        <taxon>Endopterygota</taxon>
        <taxon>Diptera</taxon>
        <taxon>Brachycera</taxon>
        <taxon>Muscomorpha</taxon>
        <taxon>Ephydroidea</taxon>
        <taxon>Drosophilidae</taxon>
        <taxon>Drosophila</taxon>
        <taxon>Sophophora</taxon>
    </lineage>
</organism>
<proteinExistence type="predicted"/>
<dbReference type="Proteomes" id="UP000008744">
    <property type="component" value="Unassembled WGS sequence"/>
</dbReference>
<evidence type="ECO:0000313" key="2">
    <source>
        <dbReference type="EMBL" id="EDW35399.1"/>
    </source>
</evidence>
<name>B4GIR4_DROPE</name>
<reference evidence="2 3" key="1">
    <citation type="journal article" date="2007" name="Nature">
        <title>Evolution of genes and genomes on the Drosophila phylogeny.</title>
        <authorList>
            <consortium name="Drosophila 12 Genomes Consortium"/>
            <person name="Clark A.G."/>
            <person name="Eisen M.B."/>
            <person name="Smith D.R."/>
            <person name="Bergman C.M."/>
            <person name="Oliver B."/>
            <person name="Markow T.A."/>
            <person name="Kaufman T.C."/>
            <person name="Kellis M."/>
            <person name="Gelbart W."/>
            <person name="Iyer V.N."/>
            <person name="Pollard D.A."/>
            <person name="Sackton T.B."/>
            <person name="Larracuente A.M."/>
            <person name="Singh N.D."/>
            <person name="Abad J.P."/>
            <person name="Abt D.N."/>
            <person name="Adryan B."/>
            <person name="Aguade M."/>
            <person name="Akashi H."/>
            <person name="Anderson W.W."/>
            <person name="Aquadro C.F."/>
            <person name="Ardell D.H."/>
            <person name="Arguello R."/>
            <person name="Artieri C.G."/>
            <person name="Barbash D.A."/>
            <person name="Barker D."/>
            <person name="Barsanti P."/>
            <person name="Batterham P."/>
            <person name="Batzoglou S."/>
            <person name="Begun D."/>
            <person name="Bhutkar A."/>
            <person name="Blanco E."/>
            <person name="Bosak S.A."/>
            <person name="Bradley R.K."/>
            <person name="Brand A.D."/>
            <person name="Brent M.R."/>
            <person name="Brooks A.N."/>
            <person name="Brown R.H."/>
            <person name="Butlin R.K."/>
            <person name="Caggese C."/>
            <person name="Calvi B.R."/>
            <person name="Bernardo de Carvalho A."/>
            <person name="Caspi A."/>
            <person name="Castrezana S."/>
            <person name="Celniker S.E."/>
            <person name="Chang J.L."/>
            <person name="Chapple C."/>
            <person name="Chatterji S."/>
            <person name="Chinwalla A."/>
            <person name="Civetta A."/>
            <person name="Clifton S.W."/>
            <person name="Comeron J.M."/>
            <person name="Costello J.C."/>
            <person name="Coyne J.A."/>
            <person name="Daub J."/>
            <person name="David R.G."/>
            <person name="Delcher A.L."/>
            <person name="Delehaunty K."/>
            <person name="Do C.B."/>
            <person name="Ebling H."/>
            <person name="Edwards K."/>
            <person name="Eickbush T."/>
            <person name="Evans J.D."/>
            <person name="Filipski A."/>
            <person name="Findeiss S."/>
            <person name="Freyhult E."/>
            <person name="Fulton L."/>
            <person name="Fulton R."/>
            <person name="Garcia A.C."/>
            <person name="Gardiner A."/>
            <person name="Garfield D.A."/>
            <person name="Garvin B.E."/>
            <person name="Gibson G."/>
            <person name="Gilbert D."/>
            <person name="Gnerre S."/>
            <person name="Godfrey J."/>
            <person name="Good R."/>
            <person name="Gotea V."/>
            <person name="Gravely B."/>
            <person name="Greenberg A.J."/>
            <person name="Griffiths-Jones S."/>
            <person name="Gross S."/>
            <person name="Guigo R."/>
            <person name="Gustafson E.A."/>
            <person name="Haerty W."/>
            <person name="Hahn M.W."/>
            <person name="Halligan D.L."/>
            <person name="Halpern A.L."/>
            <person name="Halter G.M."/>
            <person name="Han M.V."/>
            <person name="Heger A."/>
            <person name="Hillier L."/>
            <person name="Hinrichs A.S."/>
            <person name="Holmes I."/>
            <person name="Hoskins R.A."/>
            <person name="Hubisz M.J."/>
            <person name="Hultmark D."/>
            <person name="Huntley M.A."/>
            <person name="Jaffe D.B."/>
            <person name="Jagadeeshan S."/>
            <person name="Jeck W.R."/>
            <person name="Johnson J."/>
            <person name="Jones C.D."/>
            <person name="Jordan W.C."/>
            <person name="Karpen G.H."/>
            <person name="Kataoka E."/>
            <person name="Keightley P.D."/>
            <person name="Kheradpour P."/>
            <person name="Kirkness E.F."/>
            <person name="Koerich L.B."/>
            <person name="Kristiansen K."/>
            <person name="Kudrna D."/>
            <person name="Kulathinal R.J."/>
            <person name="Kumar S."/>
            <person name="Kwok R."/>
            <person name="Lander E."/>
            <person name="Langley C.H."/>
            <person name="Lapoint R."/>
            <person name="Lazzaro B.P."/>
            <person name="Lee S.J."/>
            <person name="Levesque L."/>
            <person name="Li R."/>
            <person name="Lin C.F."/>
            <person name="Lin M.F."/>
            <person name="Lindblad-Toh K."/>
            <person name="Llopart A."/>
            <person name="Long M."/>
            <person name="Low L."/>
            <person name="Lozovsky E."/>
            <person name="Lu J."/>
            <person name="Luo M."/>
            <person name="Machado C.A."/>
            <person name="Makalowski W."/>
            <person name="Marzo M."/>
            <person name="Matsuda M."/>
            <person name="Matzkin L."/>
            <person name="McAllister B."/>
            <person name="McBride C.S."/>
            <person name="McKernan B."/>
            <person name="McKernan K."/>
            <person name="Mendez-Lago M."/>
            <person name="Minx P."/>
            <person name="Mollenhauer M.U."/>
            <person name="Montooth K."/>
            <person name="Mount S.M."/>
            <person name="Mu X."/>
            <person name="Myers E."/>
            <person name="Negre B."/>
            <person name="Newfeld S."/>
            <person name="Nielsen R."/>
            <person name="Noor M.A."/>
            <person name="O'Grady P."/>
            <person name="Pachter L."/>
            <person name="Papaceit M."/>
            <person name="Parisi M.J."/>
            <person name="Parisi M."/>
            <person name="Parts L."/>
            <person name="Pedersen J.S."/>
            <person name="Pesole G."/>
            <person name="Phillippy A.M."/>
            <person name="Ponting C.P."/>
            <person name="Pop M."/>
            <person name="Porcelli D."/>
            <person name="Powell J.R."/>
            <person name="Prohaska S."/>
            <person name="Pruitt K."/>
            <person name="Puig M."/>
            <person name="Quesneville H."/>
            <person name="Ram K.R."/>
            <person name="Rand D."/>
            <person name="Rasmussen M.D."/>
            <person name="Reed L.K."/>
            <person name="Reenan R."/>
            <person name="Reily A."/>
            <person name="Remington K.A."/>
            <person name="Rieger T.T."/>
            <person name="Ritchie M.G."/>
            <person name="Robin C."/>
            <person name="Rogers Y.H."/>
            <person name="Rohde C."/>
            <person name="Rozas J."/>
            <person name="Rubenfield M.J."/>
            <person name="Ruiz A."/>
            <person name="Russo S."/>
            <person name="Salzberg S.L."/>
            <person name="Sanchez-Gracia A."/>
            <person name="Saranga D.J."/>
            <person name="Sato H."/>
            <person name="Schaeffer S.W."/>
            <person name="Schatz M.C."/>
            <person name="Schlenke T."/>
            <person name="Schwartz R."/>
            <person name="Segarra C."/>
            <person name="Singh R.S."/>
            <person name="Sirot L."/>
            <person name="Sirota M."/>
            <person name="Sisneros N.B."/>
            <person name="Smith C.D."/>
            <person name="Smith T.F."/>
            <person name="Spieth J."/>
            <person name="Stage D.E."/>
            <person name="Stark A."/>
            <person name="Stephan W."/>
            <person name="Strausberg R.L."/>
            <person name="Strempel S."/>
            <person name="Sturgill D."/>
            <person name="Sutton G."/>
            <person name="Sutton G.G."/>
            <person name="Tao W."/>
            <person name="Teichmann S."/>
            <person name="Tobari Y.N."/>
            <person name="Tomimura Y."/>
            <person name="Tsolas J.M."/>
            <person name="Valente V.L."/>
            <person name="Venter E."/>
            <person name="Venter J.C."/>
            <person name="Vicario S."/>
            <person name="Vieira F.G."/>
            <person name="Vilella A.J."/>
            <person name="Villasante A."/>
            <person name="Walenz B."/>
            <person name="Wang J."/>
            <person name="Wasserman M."/>
            <person name="Watts T."/>
            <person name="Wilson D."/>
            <person name="Wilson R.K."/>
            <person name="Wing R.A."/>
            <person name="Wolfner M.F."/>
            <person name="Wong A."/>
            <person name="Wong G.K."/>
            <person name="Wu C.I."/>
            <person name="Wu G."/>
            <person name="Yamamoto D."/>
            <person name="Yang H.P."/>
            <person name="Yang S.P."/>
            <person name="Yorke J.A."/>
            <person name="Yoshida K."/>
            <person name="Zdobnov E."/>
            <person name="Zhang P."/>
            <person name="Zhang Y."/>
            <person name="Zimin A.V."/>
            <person name="Baldwin J."/>
            <person name="Abdouelleil A."/>
            <person name="Abdulkadir J."/>
            <person name="Abebe A."/>
            <person name="Abera B."/>
            <person name="Abreu J."/>
            <person name="Acer S.C."/>
            <person name="Aftuck L."/>
            <person name="Alexander A."/>
            <person name="An P."/>
            <person name="Anderson E."/>
            <person name="Anderson S."/>
            <person name="Arachi H."/>
            <person name="Azer M."/>
            <person name="Bachantsang P."/>
            <person name="Barry A."/>
            <person name="Bayul T."/>
            <person name="Berlin A."/>
            <person name="Bessette D."/>
            <person name="Bloom T."/>
            <person name="Blye J."/>
            <person name="Boguslavskiy L."/>
            <person name="Bonnet C."/>
            <person name="Boukhgalter B."/>
            <person name="Bourzgui I."/>
            <person name="Brown A."/>
            <person name="Cahill P."/>
            <person name="Channer S."/>
            <person name="Cheshatsang Y."/>
            <person name="Chuda L."/>
            <person name="Citroen M."/>
            <person name="Collymore A."/>
            <person name="Cooke P."/>
            <person name="Costello M."/>
            <person name="D'Aco K."/>
            <person name="Daza R."/>
            <person name="De Haan G."/>
            <person name="DeGray S."/>
            <person name="DeMaso C."/>
            <person name="Dhargay N."/>
            <person name="Dooley K."/>
            <person name="Dooley E."/>
            <person name="Doricent M."/>
            <person name="Dorje P."/>
            <person name="Dorjee K."/>
            <person name="Dupes A."/>
            <person name="Elong R."/>
            <person name="Falk J."/>
            <person name="Farina A."/>
            <person name="Faro S."/>
            <person name="Ferguson D."/>
            <person name="Fisher S."/>
            <person name="Foley C.D."/>
            <person name="Franke A."/>
            <person name="Friedrich D."/>
            <person name="Gadbois L."/>
            <person name="Gearin G."/>
            <person name="Gearin C.R."/>
            <person name="Giannoukos G."/>
            <person name="Goode T."/>
            <person name="Graham J."/>
            <person name="Grandbois E."/>
            <person name="Grewal S."/>
            <person name="Gyaltsen K."/>
            <person name="Hafez N."/>
            <person name="Hagos B."/>
            <person name="Hall J."/>
            <person name="Henson C."/>
            <person name="Hollinger A."/>
            <person name="Honan T."/>
            <person name="Huard M.D."/>
            <person name="Hughes L."/>
            <person name="Hurhula B."/>
            <person name="Husby M.E."/>
            <person name="Kamat A."/>
            <person name="Kanga B."/>
            <person name="Kashin S."/>
            <person name="Khazanovich D."/>
            <person name="Kisner P."/>
            <person name="Lance K."/>
            <person name="Lara M."/>
            <person name="Lee W."/>
            <person name="Lennon N."/>
            <person name="Letendre F."/>
            <person name="LeVine R."/>
            <person name="Lipovsky A."/>
            <person name="Liu X."/>
            <person name="Liu J."/>
            <person name="Liu S."/>
            <person name="Lokyitsang T."/>
            <person name="Lokyitsang Y."/>
            <person name="Lubonja R."/>
            <person name="Lui A."/>
            <person name="MacDonald P."/>
            <person name="Magnisalis V."/>
            <person name="Maru K."/>
            <person name="Matthews C."/>
            <person name="McCusker W."/>
            <person name="McDonough S."/>
            <person name="Mehta T."/>
            <person name="Meldrim J."/>
            <person name="Meneus L."/>
            <person name="Mihai O."/>
            <person name="Mihalev A."/>
            <person name="Mihova T."/>
            <person name="Mittelman R."/>
            <person name="Mlenga V."/>
            <person name="Montmayeur A."/>
            <person name="Mulrain L."/>
            <person name="Navidi A."/>
            <person name="Naylor J."/>
            <person name="Negash T."/>
            <person name="Nguyen T."/>
            <person name="Nguyen N."/>
            <person name="Nicol R."/>
            <person name="Norbu C."/>
            <person name="Norbu N."/>
            <person name="Novod N."/>
            <person name="O'Neill B."/>
            <person name="Osman S."/>
            <person name="Markiewicz E."/>
            <person name="Oyono O.L."/>
            <person name="Patti C."/>
            <person name="Phunkhang P."/>
            <person name="Pierre F."/>
            <person name="Priest M."/>
            <person name="Raghuraman S."/>
            <person name="Rege F."/>
            <person name="Reyes R."/>
            <person name="Rise C."/>
            <person name="Rogov P."/>
            <person name="Ross K."/>
            <person name="Ryan E."/>
            <person name="Settipalli S."/>
            <person name="Shea T."/>
            <person name="Sherpa N."/>
            <person name="Shi L."/>
            <person name="Shih D."/>
            <person name="Sparrow T."/>
            <person name="Spaulding J."/>
            <person name="Stalker J."/>
            <person name="Stange-Thomann N."/>
            <person name="Stavropoulos S."/>
            <person name="Stone C."/>
            <person name="Strader C."/>
            <person name="Tesfaye S."/>
            <person name="Thomson T."/>
            <person name="Thoulutsang Y."/>
            <person name="Thoulutsang D."/>
            <person name="Topham K."/>
            <person name="Topping I."/>
            <person name="Tsamla T."/>
            <person name="Vassiliev H."/>
            <person name="Vo A."/>
            <person name="Wangchuk T."/>
            <person name="Wangdi T."/>
            <person name="Weiand M."/>
            <person name="Wilkinson J."/>
            <person name="Wilson A."/>
            <person name="Yadav S."/>
            <person name="Young G."/>
            <person name="Yu Q."/>
            <person name="Zembek L."/>
            <person name="Zhong D."/>
            <person name="Zimmer A."/>
            <person name="Zwirko Z."/>
            <person name="Jaffe D.B."/>
            <person name="Alvarez P."/>
            <person name="Brockman W."/>
            <person name="Butler J."/>
            <person name="Chin C."/>
            <person name="Gnerre S."/>
            <person name="Grabherr M."/>
            <person name="Kleber M."/>
            <person name="Mauceli E."/>
            <person name="MacCallum I."/>
        </authorList>
    </citation>
    <scope>NUCLEOTIDE SEQUENCE [LARGE SCALE GENOMIC DNA]</scope>
    <source>
        <strain evidence="3">MSH-3 / Tucson 14011-0111.49</strain>
    </source>
</reference>
<dbReference type="EMBL" id="CH479183">
    <property type="protein sequence ID" value="EDW35399.1"/>
    <property type="molecule type" value="Genomic_DNA"/>
</dbReference>
<accession>B4GIR4</accession>
<evidence type="ECO:0000256" key="1">
    <source>
        <dbReference type="SAM" id="MobiDB-lite"/>
    </source>
</evidence>
<sequence length="122" mass="14438">MADGSQFTIPPFPSNKTINPHEYHSRNISKSSCPGLSSSLWMVLGGMFLAARMLWLTLRPARPEQIDQLGLRTGLGERAEEDRRIHQLRSNRRHRNRQFLRFRQPNKRRLHMDYSQPRYLPR</sequence>
<feature type="compositionally biased region" description="Polar residues" evidence="1">
    <location>
        <begin position="1"/>
        <end position="18"/>
    </location>
</feature>
<evidence type="ECO:0000313" key="3">
    <source>
        <dbReference type="Proteomes" id="UP000008744"/>
    </source>
</evidence>
<protein>
    <submittedName>
        <fullName evidence="2">GL17242</fullName>
    </submittedName>
</protein>
<dbReference type="HOGENOM" id="CLU_2029096_0_0_1"/>
<gene>
    <name evidence="2" type="primary">Dper\GL17242</name>
    <name evidence="2" type="ORF">Dper_GL17242</name>
</gene>
<keyword evidence="3" id="KW-1185">Reference proteome</keyword>